<dbReference type="EMBL" id="VOFY01000015">
    <property type="protein sequence ID" value="KAA8585422.1"/>
    <property type="molecule type" value="Genomic_DNA"/>
</dbReference>
<dbReference type="AlphaFoldDB" id="A0A5J5CSV6"/>
<evidence type="ECO:0000313" key="2">
    <source>
        <dbReference type="Proteomes" id="UP000327493"/>
    </source>
</evidence>
<proteinExistence type="predicted"/>
<gene>
    <name evidence="1" type="ORF">FQN60_004116</name>
</gene>
<reference evidence="1 2" key="1">
    <citation type="submission" date="2019-08" db="EMBL/GenBank/DDBJ databases">
        <title>A chromosome-level genome assembly, high-density linkage maps, and genome scans reveal the genomic architecture of hybrid incompatibilities underlying speciation via character displacement in darters (Percidae: Etheostominae).</title>
        <authorList>
            <person name="Moran R.L."/>
            <person name="Catchen J.M."/>
            <person name="Fuller R.C."/>
        </authorList>
    </citation>
    <scope>NUCLEOTIDE SEQUENCE [LARGE SCALE GENOMIC DNA]</scope>
    <source>
        <strain evidence="1">EspeVRDwgs_2016</strain>
        <tissue evidence="1">Muscle</tissue>
    </source>
</reference>
<organism evidence="1 2">
    <name type="scientific">Etheostoma spectabile</name>
    <name type="common">orangethroat darter</name>
    <dbReference type="NCBI Taxonomy" id="54343"/>
    <lineage>
        <taxon>Eukaryota</taxon>
        <taxon>Metazoa</taxon>
        <taxon>Chordata</taxon>
        <taxon>Craniata</taxon>
        <taxon>Vertebrata</taxon>
        <taxon>Euteleostomi</taxon>
        <taxon>Actinopterygii</taxon>
        <taxon>Neopterygii</taxon>
        <taxon>Teleostei</taxon>
        <taxon>Neoteleostei</taxon>
        <taxon>Acanthomorphata</taxon>
        <taxon>Eupercaria</taxon>
        <taxon>Perciformes</taxon>
        <taxon>Percoidei</taxon>
        <taxon>Percidae</taxon>
        <taxon>Etheostomatinae</taxon>
        <taxon>Etheostoma</taxon>
    </lineage>
</organism>
<dbReference type="Proteomes" id="UP000327493">
    <property type="component" value="Chromosome 15"/>
</dbReference>
<sequence>MMKAVATYRLTEKGRRSVLQWASGALLKRYVDSPSPGGHSWQHSPLVVYWPESQGSCTARSVLDANANATWDSDKGEDSCP</sequence>
<keyword evidence="2" id="KW-1185">Reference proteome</keyword>
<comment type="caution">
    <text evidence="1">The sequence shown here is derived from an EMBL/GenBank/DDBJ whole genome shotgun (WGS) entry which is preliminary data.</text>
</comment>
<protein>
    <submittedName>
        <fullName evidence="1">Uncharacterized protein</fullName>
    </submittedName>
</protein>
<name>A0A5J5CSV6_9PERO</name>
<accession>A0A5J5CSV6</accession>
<evidence type="ECO:0000313" key="1">
    <source>
        <dbReference type="EMBL" id="KAA8585422.1"/>
    </source>
</evidence>